<dbReference type="Gene3D" id="3.40.50.1820">
    <property type="entry name" value="alpha/beta hydrolase"/>
    <property type="match status" value="1"/>
</dbReference>
<keyword evidence="4 8" id="KW-0031">Aminopeptidase</keyword>
<evidence type="ECO:0000259" key="10">
    <source>
        <dbReference type="Pfam" id="PF00561"/>
    </source>
</evidence>
<dbReference type="Proteomes" id="UP001336020">
    <property type="component" value="Unassembled WGS sequence"/>
</dbReference>
<dbReference type="RefSeq" id="WP_330132516.1">
    <property type="nucleotide sequence ID" value="NZ_JAUTXY010000002.1"/>
</dbReference>
<sequence>MSDLHPDVEPYESGHLDVSDGNSLYWETVGNPTGLPVVYLHGGPGSGCTLGARRYFDPAVFRAVLFDQRGCGRSTPRVDDPSVDLSTNTTENLIADIERLRNHLGIDGWIVAGVSWGVTLGLAYAQAHPDRVLGMALGAITSGSAKEIDWITRDMRRVFPREWERFIEPVPENERDGNIAAAYARLLAHPARDVREHAALRWCEWEDTHVSLMPGWVPQPRYQDPVFRIVFARLVTHYWGHDCFLVDQTLYDGMGELADVPAVLVHGKYDVSGPLDTAWELHRRWAGSRLVVVDDAGHGGGGFTRHFVDAINSFAEGGSRSETMHRCAISARHPGSGDLGPVFHDPIGQC</sequence>
<evidence type="ECO:0000256" key="3">
    <source>
        <dbReference type="ARBA" id="ARBA00010088"/>
    </source>
</evidence>
<comment type="similarity">
    <text evidence="3 8 9">Belongs to the peptidase S33 family.</text>
</comment>
<dbReference type="Pfam" id="PF00561">
    <property type="entry name" value="Abhydrolase_1"/>
    <property type="match status" value="1"/>
</dbReference>
<protein>
    <recommendedName>
        <fullName evidence="8 9">Proline iminopeptidase</fullName>
        <shortName evidence="8">PIP</shortName>
        <ecNumber evidence="8 9">3.4.11.5</ecNumber>
    </recommendedName>
    <alternativeName>
        <fullName evidence="8">Prolyl aminopeptidase</fullName>
    </alternativeName>
</protein>
<keyword evidence="6 8" id="KW-0645">Protease</keyword>
<evidence type="ECO:0000256" key="1">
    <source>
        <dbReference type="ARBA" id="ARBA00001585"/>
    </source>
</evidence>
<dbReference type="PRINTS" id="PR00793">
    <property type="entry name" value="PROAMNOPTASE"/>
</dbReference>
<dbReference type="PANTHER" id="PTHR43722">
    <property type="entry name" value="PROLINE IMINOPEPTIDASE"/>
    <property type="match status" value="1"/>
</dbReference>
<gene>
    <name evidence="11" type="primary">pip</name>
    <name evidence="11" type="ORF">Q7514_06970</name>
</gene>
<organism evidence="11 12">
    <name type="scientific">Rhodococcus artemisiae</name>
    <dbReference type="NCBI Taxonomy" id="714159"/>
    <lineage>
        <taxon>Bacteria</taxon>
        <taxon>Bacillati</taxon>
        <taxon>Actinomycetota</taxon>
        <taxon>Actinomycetes</taxon>
        <taxon>Mycobacteriales</taxon>
        <taxon>Nocardiaceae</taxon>
        <taxon>Rhodococcus</taxon>
    </lineage>
</organism>
<evidence type="ECO:0000256" key="6">
    <source>
        <dbReference type="ARBA" id="ARBA00022670"/>
    </source>
</evidence>
<comment type="caution">
    <text evidence="11">The sequence shown here is derived from an EMBL/GenBank/DDBJ whole genome shotgun (WGS) entry which is preliminary data.</text>
</comment>
<reference evidence="11 12" key="1">
    <citation type="submission" date="2023-07" db="EMBL/GenBank/DDBJ databases">
        <authorList>
            <person name="Girao M."/>
            <person name="Carvalho M.F."/>
        </authorList>
    </citation>
    <scope>NUCLEOTIDE SEQUENCE [LARGE SCALE GENOMIC DNA]</scope>
    <source>
        <strain evidence="11 12">YIM65754</strain>
    </source>
</reference>
<dbReference type="InterPro" id="IPR002410">
    <property type="entry name" value="Peptidase_S33"/>
</dbReference>
<proteinExistence type="inferred from homology"/>
<evidence type="ECO:0000256" key="2">
    <source>
        <dbReference type="ARBA" id="ARBA00004496"/>
    </source>
</evidence>
<dbReference type="SUPFAM" id="SSF53474">
    <property type="entry name" value="alpha/beta-Hydrolases"/>
    <property type="match status" value="1"/>
</dbReference>
<evidence type="ECO:0000256" key="7">
    <source>
        <dbReference type="ARBA" id="ARBA00022801"/>
    </source>
</evidence>
<dbReference type="EMBL" id="JAUTXY010000002">
    <property type="protein sequence ID" value="MEE2057267.1"/>
    <property type="molecule type" value="Genomic_DNA"/>
</dbReference>
<evidence type="ECO:0000313" key="12">
    <source>
        <dbReference type="Proteomes" id="UP001336020"/>
    </source>
</evidence>
<dbReference type="InterPro" id="IPR005944">
    <property type="entry name" value="Pro_iminopeptidase"/>
</dbReference>
<evidence type="ECO:0000256" key="9">
    <source>
        <dbReference type="RuleBase" id="RU003421"/>
    </source>
</evidence>
<evidence type="ECO:0000256" key="8">
    <source>
        <dbReference type="PIRNR" id="PIRNR006431"/>
    </source>
</evidence>
<dbReference type="InterPro" id="IPR029058">
    <property type="entry name" value="AB_hydrolase_fold"/>
</dbReference>
<comment type="subcellular location">
    <subcellularLocation>
        <location evidence="2 8">Cytoplasm</location>
    </subcellularLocation>
</comment>
<evidence type="ECO:0000313" key="11">
    <source>
        <dbReference type="EMBL" id="MEE2057267.1"/>
    </source>
</evidence>
<comment type="catalytic activity">
    <reaction evidence="1 8 9">
        <text>Release of N-terminal proline from a peptide.</text>
        <dbReference type="EC" id="3.4.11.5"/>
    </reaction>
</comment>
<keyword evidence="12" id="KW-1185">Reference proteome</keyword>
<dbReference type="NCBIfam" id="TIGR01249">
    <property type="entry name" value="pro_imino_pep_1"/>
    <property type="match status" value="1"/>
</dbReference>
<evidence type="ECO:0000256" key="4">
    <source>
        <dbReference type="ARBA" id="ARBA00022438"/>
    </source>
</evidence>
<dbReference type="EC" id="3.4.11.5" evidence="8 9"/>
<dbReference type="InterPro" id="IPR000073">
    <property type="entry name" value="AB_hydrolase_1"/>
</dbReference>
<dbReference type="PIRSF" id="PIRSF006431">
    <property type="entry name" value="Pept_S33"/>
    <property type="match status" value="1"/>
</dbReference>
<accession>A0ABU7L8R3</accession>
<keyword evidence="5 8" id="KW-0963">Cytoplasm</keyword>
<dbReference type="PANTHER" id="PTHR43722:SF1">
    <property type="entry name" value="PROLINE IMINOPEPTIDASE"/>
    <property type="match status" value="1"/>
</dbReference>
<dbReference type="GO" id="GO:0004177">
    <property type="term" value="F:aminopeptidase activity"/>
    <property type="evidence" value="ECO:0007669"/>
    <property type="project" value="UniProtKB-KW"/>
</dbReference>
<feature type="domain" description="AB hydrolase-1" evidence="10">
    <location>
        <begin position="36"/>
        <end position="298"/>
    </location>
</feature>
<evidence type="ECO:0000256" key="5">
    <source>
        <dbReference type="ARBA" id="ARBA00022490"/>
    </source>
</evidence>
<keyword evidence="7 8" id="KW-0378">Hydrolase</keyword>
<name>A0ABU7L8R3_9NOCA</name>